<dbReference type="PRINTS" id="PR00069">
    <property type="entry name" value="ALDKETRDTASE"/>
</dbReference>
<dbReference type="Proteomes" id="UP000242188">
    <property type="component" value="Unassembled WGS sequence"/>
</dbReference>
<proteinExistence type="predicted"/>
<dbReference type="InterPro" id="IPR023210">
    <property type="entry name" value="NADP_OxRdtase_dom"/>
</dbReference>
<evidence type="ECO:0000259" key="1">
    <source>
        <dbReference type="Pfam" id="PF00248"/>
    </source>
</evidence>
<protein>
    <submittedName>
        <fullName evidence="2">Aldo-keto reductase family 1 member C1-like</fullName>
    </submittedName>
</protein>
<comment type="caution">
    <text evidence="2">The sequence shown here is derived from an EMBL/GenBank/DDBJ whole genome shotgun (WGS) entry which is preliminary data.</text>
</comment>
<feature type="domain" description="NADP-dependent oxidoreductase" evidence="1">
    <location>
        <begin position="10"/>
        <end position="110"/>
    </location>
</feature>
<dbReference type="EMBL" id="NEDP02000572">
    <property type="protein sequence ID" value="OWF55634.1"/>
    <property type="molecule type" value="Genomic_DNA"/>
</dbReference>
<reference evidence="2 3" key="1">
    <citation type="journal article" date="2017" name="Nat. Ecol. Evol.">
        <title>Scallop genome provides insights into evolution of bilaterian karyotype and development.</title>
        <authorList>
            <person name="Wang S."/>
            <person name="Zhang J."/>
            <person name="Jiao W."/>
            <person name="Li J."/>
            <person name="Xun X."/>
            <person name="Sun Y."/>
            <person name="Guo X."/>
            <person name="Huan P."/>
            <person name="Dong B."/>
            <person name="Zhang L."/>
            <person name="Hu X."/>
            <person name="Sun X."/>
            <person name="Wang J."/>
            <person name="Zhao C."/>
            <person name="Wang Y."/>
            <person name="Wang D."/>
            <person name="Huang X."/>
            <person name="Wang R."/>
            <person name="Lv J."/>
            <person name="Li Y."/>
            <person name="Zhang Z."/>
            <person name="Liu B."/>
            <person name="Lu W."/>
            <person name="Hui Y."/>
            <person name="Liang J."/>
            <person name="Zhou Z."/>
            <person name="Hou R."/>
            <person name="Li X."/>
            <person name="Liu Y."/>
            <person name="Li H."/>
            <person name="Ning X."/>
            <person name="Lin Y."/>
            <person name="Zhao L."/>
            <person name="Xing Q."/>
            <person name="Dou J."/>
            <person name="Li Y."/>
            <person name="Mao J."/>
            <person name="Guo H."/>
            <person name="Dou H."/>
            <person name="Li T."/>
            <person name="Mu C."/>
            <person name="Jiang W."/>
            <person name="Fu Q."/>
            <person name="Fu X."/>
            <person name="Miao Y."/>
            <person name="Liu J."/>
            <person name="Yu Q."/>
            <person name="Li R."/>
            <person name="Liao H."/>
            <person name="Li X."/>
            <person name="Kong Y."/>
            <person name="Jiang Z."/>
            <person name="Chourrout D."/>
            <person name="Li R."/>
            <person name="Bao Z."/>
        </authorList>
    </citation>
    <scope>NUCLEOTIDE SEQUENCE [LARGE SCALE GENOMIC DNA]</scope>
    <source>
        <strain evidence="2 3">PY_sf001</strain>
    </source>
</reference>
<dbReference type="InterPro" id="IPR036812">
    <property type="entry name" value="NAD(P)_OxRdtase_dom_sf"/>
</dbReference>
<dbReference type="PANTHER" id="PTHR11732">
    <property type="entry name" value="ALDO/KETO REDUCTASE"/>
    <property type="match status" value="1"/>
</dbReference>
<dbReference type="Gene3D" id="3.20.20.100">
    <property type="entry name" value="NADP-dependent oxidoreductase domain"/>
    <property type="match status" value="1"/>
</dbReference>
<keyword evidence="3" id="KW-1185">Reference proteome</keyword>
<dbReference type="PROSITE" id="PS00063">
    <property type="entry name" value="ALDOKETO_REDUCTASE_3"/>
    <property type="match status" value="1"/>
</dbReference>
<dbReference type="OrthoDB" id="416253at2759"/>
<dbReference type="GO" id="GO:0016491">
    <property type="term" value="F:oxidoreductase activity"/>
    <property type="evidence" value="ECO:0007669"/>
    <property type="project" value="InterPro"/>
</dbReference>
<dbReference type="Pfam" id="PF00248">
    <property type="entry name" value="Aldo_ket_red"/>
    <property type="match status" value="2"/>
</dbReference>
<accession>A0A210R401</accession>
<name>A0A210R401_MIZYE</name>
<evidence type="ECO:0000313" key="3">
    <source>
        <dbReference type="Proteomes" id="UP000242188"/>
    </source>
</evidence>
<organism evidence="2 3">
    <name type="scientific">Mizuhopecten yessoensis</name>
    <name type="common">Japanese scallop</name>
    <name type="synonym">Patinopecten yessoensis</name>
    <dbReference type="NCBI Taxonomy" id="6573"/>
    <lineage>
        <taxon>Eukaryota</taxon>
        <taxon>Metazoa</taxon>
        <taxon>Spiralia</taxon>
        <taxon>Lophotrochozoa</taxon>
        <taxon>Mollusca</taxon>
        <taxon>Bivalvia</taxon>
        <taxon>Autobranchia</taxon>
        <taxon>Pteriomorphia</taxon>
        <taxon>Pectinida</taxon>
        <taxon>Pectinoidea</taxon>
        <taxon>Pectinidae</taxon>
        <taxon>Mizuhopecten</taxon>
    </lineage>
</organism>
<gene>
    <name evidence="2" type="ORF">KP79_PYT00217</name>
</gene>
<evidence type="ECO:0000313" key="2">
    <source>
        <dbReference type="EMBL" id="OWF55634.1"/>
    </source>
</evidence>
<dbReference type="InterPro" id="IPR020471">
    <property type="entry name" value="AKR"/>
</dbReference>
<sequence>MILGSIYTRPSDVAFSMSESLRKLRMSYVDLFLIHTPMAFKKPEDPNNVFPVKDGRLDTEQKVDIEGVWKEMEKLVDQGKTKSIGISNLNAAQLERIRKVARIMPVTNQLAPIERHKFYKASFDFEYQLNAAQCLYIRNGCFLNQEIIWKSFKRFGIYKENENNRKRIGFVYILLPVECHAYFPRTELEEYLKKYNMPIMSYGPIGSPGRLAFKSVDIDNESDVPVLLKDPAIAKLATKYSKTPTQILLRNLLQRNIIVIPKSVTPSRIQENGNVFDFQLTSEDMDTIAGIDKGLRLFKAEIMAHLDDYPFNSLV</sequence>
<dbReference type="InterPro" id="IPR018170">
    <property type="entry name" value="Aldo/ket_reductase_CS"/>
</dbReference>
<dbReference type="SUPFAM" id="SSF51430">
    <property type="entry name" value="NAD(P)-linked oxidoreductase"/>
    <property type="match status" value="1"/>
</dbReference>
<dbReference type="AlphaFoldDB" id="A0A210R401"/>
<feature type="domain" description="NADP-dependent oxidoreductase" evidence="1">
    <location>
        <begin position="177"/>
        <end position="292"/>
    </location>
</feature>
<dbReference type="PIRSF" id="PIRSF000097">
    <property type="entry name" value="AKR"/>
    <property type="match status" value="1"/>
</dbReference>